<reference evidence="1 2" key="1">
    <citation type="submission" date="2015-11" db="EMBL/GenBank/DDBJ databases">
        <title>Complete genome sequencing of a biphenyl-degrading bacterium, Pseudomonas putida KF715 (=NBRC110667).</title>
        <authorList>
            <person name="Suenaga H."/>
            <person name="Fujihara N."/>
            <person name="Watanabe T."/>
            <person name="Hirose J."/>
            <person name="Kimura N."/>
            <person name="Yamazoe A."/>
            <person name="Hosoyama A."/>
            <person name="Shimodaira J."/>
            <person name="Furukawa K."/>
        </authorList>
    </citation>
    <scope>NUCLEOTIDE SEQUENCE [LARGE SCALE GENOMIC DNA]</scope>
    <source>
        <strain evidence="1 2">KF715</strain>
        <plasmid evidence="2">Plasmid pkf715a dna</plasmid>
    </source>
</reference>
<name>A0A1L7NMG4_PSEPU</name>
<dbReference type="Proteomes" id="UP000218731">
    <property type="component" value="Plasmid pKF715A"/>
</dbReference>
<evidence type="ECO:0000313" key="2">
    <source>
        <dbReference type="Proteomes" id="UP000218731"/>
    </source>
</evidence>
<dbReference type="AlphaFoldDB" id="A0A1L7NMG4"/>
<accession>A0A1L7NMG4</accession>
<protein>
    <submittedName>
        <fullName evidence="1">Uncharacterized protein</fullName>
    </submittedName>
</protein>
<geneLocation type="plasmid" evidence="2">
    <name>pkf715a dna</name>
</geneLocation>
<organism evidence="1 2">
    <name type="scientific">Pseudomonas putida</name>
    <name type="common">Arthrobacter siderocapsulatus</name>
    <dbReference type="NCBI Taxonomy" id="303"/>
    <lineage>
        <taxon>Bacteria</taxon>
        <taxon>Pseudomonadati</taxon>
        <taxon>Pseudomonadota</taxon>
        <taxon>Gammaproteobacteria</taxon>
        <taxon>Pseudomonadales</taxon>
        <taxon>Pseudomonadaceae</taxon>
        <taxon>Pseudomonas</taxon>
    </lineage>
</organism>
<proteinExistence type="predicted"/>
<keyword evidence="1" id="KW-0614">Plasmid</keyword>
<dbReference type="RefSeq" id="WP_073937526.1">
    <property type="nucleotide sequence ID" value="NZ_AP015030.1"/>
</dbReference>
<sequence>MNHAVARALTLAATHFVDGHLLKFDADEVYPRLKTLSQKGNCLLASEVRDFTISPDYQHLTVTELVERIEVTANQMVEFGKLMLTAAHEGLMEAVEEPGFEMDASRWDLAAFAEACI</sequence>
<evidence type="ECO:0000313" key="1">
    <source>
        <dbReference type="EMBL" id="BAW26676.1"/>
    </source>
</evidence>
<dbReference type="EMBL" id="AP015030">
    <property type="protein sequence ID" value="BAW26676.1"/>
    <property type="molecule type" value="Genomic_DNA"/>
</dbReference>
<gene>
    <name evidence="1" type="ORF">KF715C_pA1710</name>
</gene>